<dbReference type="AlphaFoldDB" id="A0A4Z2IM60"/>
<accession>A0A4Z2IM60</accession>
<sequence>MKSSTVHRTGNAFCVIRRTLGKKPAAGEQAGGASRASSSTSLLFFTRRTERRWCASKGEPVRIYAHQNPEGGVGGGRAGGKSCGEPRCSECEAPGAGSE</sequence>
<feature type="region of interest" description="Disordered" evidence="1">
    <location>
        <begin position="65"/>
        <end position="99"/>
    </location>
</feature>
<reference evidence="2 3" key="1">
    <citation type="submission" date="2019-03" db="EMBL/GenBank/DDBJ databases">
        <title>First draft genome of Liparis tanakae, snailfish: a comprehensive survey of snailfish specific genes.</title>
        <authorList>
            <person name="Kim W."/>
            <person name="Song I."/>
            <person name="Jeong J.-H."/>
            <person name="Kim D."/>
            <person name="Kim S."/>
            <person name="Ryu S."/>
            <person name="Song J.Y."/>
            <person name="Lee S.K."/>
        </authorList>
    </citation>
    <scope>NUCLEOTIDE SEQUENCE [LARGE SCALE GENOMIC DNA]</scope>
    <source>
        <tissue evidence="2">Muscle</tissue>
    </source>
</reference>
<dbReference type="EMBL" id="SRLO01000072">
    <property type="protein sequence ID" value="TNN78554.1"/>
    <property type="molecule type" value="Genomic_DNA"/>
</dbReference>
<evidence type="ECO:0000256" key="1">
    <source>
        <dbReference type="SAM" id="MobiDB-lite"/>
    </source>
</evidence>
<evidence type="ECO:0000313" key="2">
    <source>
        <dbReference type="EMBL" id="TNN78554.1"/>
    </source>
</evidence>
<evidence type="ECO:0000313" key="3">
    <source>
        <dbReference type="Proteomes" id="UP000314294"/>
    </source>
</evidence>
<gene>
    <name evidence="2" type="ORF">EYF80_011149</name>
</gene>
<comment type="caution">
    <text evidence="2">The sequence shown here is derived from an EMBL/GenBank/DDBJ whole genome shotgun (WGS) entry which is preliminary data.</text>
</comment>
<protein>
    <submittedName>
        <fullName evidence="2">Uncharacterized protein</fullName>
    </submittedName>
</protein>
<proteinExistence type="predicted"/>
<organism evidence="2 3">
    <name type="scientific">Liparis tanakae</name>
    <name type="common">Tanaka's snailfish</name>
    <dbReference type="NCBI Taxonomy" id="230148"/>
    <lineage>
        <taxon>Eukaryota</taxon>
        <taxon>Metazoa</taxon>
        <taxon>Chordata</taxon>
        <taxon>Craniata</taxon>
        <taxon>Vertebrata</taxon>
        <taxon>Euteleostomi</taxon>
        <taxon>Actinopterygii</taxon>
        <taxon>Neopterygii</taxon>
        <taxon>Teleostei</taxon>
        <taxon>Neoteleostei</taxon>
        <taxon>Acanthomorphata</taxon>
        <taxon>Eupercaria</taxon>
        <taxon>Perciformes</taxon>
        <taxon>Cottioidei</taxon>
        <taxon>Cottales</taxon>
        <taxon>Liparidae</taxon>
        <taxon>Liparis</taxon>
    </lineage>
</organism>
<dbReference type="Proteomes" id="UP000314294">
    <property type="component" value="Unassembled WGS sequence"/>
</dbReference>
<keyword evidence="3" id="KW-1185">Reference proteome</keyword>
<name>A0A4Z2IM60_9TELE</name>
<feature type="compositionally biased region" description="Gly residues" evidence="1">
    <location>
        <begin position="71"/>
        <end position="82"/>
    </location>
</feature>